<gene>
    <name evidence="1" type="ORF">ROA7450_03355</name>
</gene>
<dbReference type="Proteomes" id="UP000193061">
    <property type="component" value="Unassembled WGS sequence"/>
</dbReference>
<protein>
    <submittedName>
        <fullName evidence="1">Uncharacterized protein</fullName>
    </submittedName>
</protein>
<organism evidence="1 2">
    <name type="scientific">Roseovarius albus</name>
    <dbReference type="NCBI Taxonomy" id="1247867"/>
    <lineage>
        <taxon>Bacteria</taxon>
        <taxon>Pseudomonadati</taxon>
        <taxon>Pseudomonadota</taxon>
        <taxon>Alphaproteobacteria</taxon>
        <taxon>Rhodobacterales</taxon>
        <taxon>Roseobacteraceae</taxon>
        <taxon>Roseovarius</taxon>
    </lineage>
</organism>
<evidence type="ECO:0000313" key="2">
    <source>
        <dbReference type="Proteomes" id="UP000193061"/>
    </source>
</evidence>
<accession>A0A1X6ZWM7</accession>
<evidence type="ECO:0000313" key="1">
    <source>
        <dbReference type="EMBL" id="SLN63840.1"/>
    </source>
</evidence>
<dbReference type="EMBL" id="FWFX01000012">
    <property type="protein sequence ID" value="SLN63840.1"/>
    <property type="molecule type" value="Genomic_DNA"/>
</dbReference>
<proteinExistence type="predicted"/>
<keyword evidence="2" id="KW-1185">Reference proteome</keyword>
<reference evidence="1 2" key="1">
    <citation type="submission" date="2017-03" db="EMBL/GenBank/DDBJ databases">
        <authorList>
            <person name="Afonso C.L."/>
            <person name="Miller P.J."/>
            <person name="Scott M.A."/>
            <person name="Spackman E."/>
            <person name="Goraichik I."/>
            <person name="Dimitrov K.M."/>
            <person name="Suarez D.L."/>
            <person name="Swayne D.E."/>
        </authorList>
    </citation>
    <scope>NUCLEOTIDE SEQUENCE [LARGE SCALE GENOMIC DNA]</scope>
    <source>
        <strain evidence="1 2">CECT 7450</strain>
    </source>
</reference>
<sequence length="100" mass="11409">MKHFLIFYITSILFFTSPNHAEAQSHCVQVIQAGLGHMEVSNHCSSKIEFYYCCAQDDSKMACGPEQTYKGFVRIGGFERQAVYGCESTFDLRYTSVWSE</sequence>
<dbReference type="RefSeq" id="WP_085807037.1">
    <property type="nucleotide sequence ID" value="NZ_FWFX01000012.1"/>
</dbReference>
<dbReference type="AlphaFoldDB" id="A0A1X6ZWM7"/>
<name>A0A1X6ZWM7_9RHOB</name>